<name>A0AAN8NBN5_9PEZI</name>
<dbReference type="AlphaFoldDB" id="A0AAN8NBN5"/>
<keyword evidence="8" id="KW-1185">Reference proteome</keyword>
<comment type="subcellular location">
    <subcellularLocation>
        <location evidence="1">Membrane</location>
        <topology evidence="1">Multi-pass membrane protein</topology>
    </subcellularLocation>
</comment>
<dbReference type="GO" id="GO:0005385">
    <property type="term" value="F:zinc ion transmembrane transporter activity"/>
    <property type="evidence" value="ECO:0007669"/>
    <property type="project" value="TreeGrafter"/>
</dbReference>
<dbReference type="Pfam" id="PF02535">
    <property type="entry name" value="Zip"/>
    <property type="match status" value="1"/>
</dbReference>
<proteinExistence type="predicted"/>
<feature type="transmembrane region" description="Helical" evidence="6">
    <location>
        <begin position="176"/>
        <end position="197"/>
    </location>
</feature>
<feature type="compositionally biased region" description="Polar residues" evidence="5">
    <location>
        <begin position="299"/>
        <end position="318"/>
    </location>
</feature>
<feature type="transmembrane region" description="Helical" evidence="6">
    <location>
        <begin position="415"/>
        <end position="439"/>
    </location>
</feature>
<dbReference type="Proteomes" id="UP001307849">
    <property type="component" value="Unassembled WGS sequence"/>
</dbReference>
<evidence type="ECO:0000256" key="4">
    <source>
        <dbReference type="ARBA" id="ARBA00023136"/>
    </source>
</evidence>
<keyword evidence="4 6" id="KW-0472">Membrane</keyword>
<evidence type="ECO:0000256" key="1">
    <source>
        <dbReference type="ARBA" id="ARBA00004141"/>
    </source>
</evidence>
<organism evidence="7 8">
    <name type="scientific">Arthrobotrys conoides</name>
    <dbReference type="NCBI Taxonomy" id="74498"/>
    <lineage>
        <taxon>Eukaryota</taxon>
        <taxon>Fungi</taxon>
        <taxon>Dikarya</taxon>
        <taxon>Ascomycota</taxon>
        <taxon>Pezizomycotina</taxon>
        <taxon>Orbiliomycetes</taxon>
        <taxon>Orbiliales</taxon>
        <taxon>Orbiliaceae</taxon>
        <taxon>Arthrobotrys</taxon>
    </lineage>
</organism>
<dbReference type="PANTHER" id="PTHR11040:SF55">
    <property type="entry name" value="MEMBRANE ZINC ION TRANSPORTER, PUTATIVE (AFU_ORTHOLOGUE AFUA_6G00470)-RELATED"/>
    <property type="match status" value="1"/>
</dbReference>
<keyword evidence="2 6" id="KW-0812">Transmembrane</keyword>
<feature type="transmembrane region" description="Helical" evidence="6">
    <location>
        <begin position="113"/>
        <end position="130"/>
    </location>
</feature>
<dbReference type="PANTHER" id="PTHR11040">
    <property type="entry name" value="ZINC/IRON TRANSPORTER"/>
    <property type="match status" value="1"/>
</dbReference>
<accession>A0AAN8NBN5</accession>
<feature type="region of interest" description="Disordered" evidence="5">
    <location>
        <begin position="280"/>
        <end position="328"/>
    </location>
</feature>
<evidence type="ECO:0000256" key="2">
    <source>
        <dbReference type="ARBA" id="ARBA00022692"/>
    </source>
</evidence>
<dbReference type="GO" id="GO:0005886">
    <property type="term" value="C:plasma membrane"/>
    <property type="evidence" value="ECO:0007669"/>
    <property type="project" value="TreeGrafter"/>
</dbReference>
<feature type="transmembrane region" description="Helical" evidence="6">
    <location>
        <begin position="355"/>
        <end position="374"/>
    </location>
</feature>
<evidence type="ECO:0000256" key="3">
    <source>
        <dbReference type="ARBA" id="ARBA00022989"/>
    </source>
</evidence>
<keyword evidence="3 6" id="KW-1133">Transmembrane helix</keyword>
<evidence type="ECO:0000256" key="5">
    <source>
        <dbReference type="SAM" id="MobiDB-lite"/>
    </source>
</evidence>
<evidence type="ECO:0000313" key="7">
    <source>
        <dbReference type="EMBL" id="KAK6498165.1"/>
    </source>
</evidence>
<evidence type="ECO:0000256" key="6">
    <source>
        <dbReference type="SAM" id="Phobius"/>
    </source>
</evidence>
<dbReference type="EMBL" id="JAVHJM010000014">
    <property type="protein sequence ID" value="KAK6498165.1"/>
    <property type="molecule type" value="Genomic_DNA"/>
</dbReference>
<comment type="caution">
    <text evidence="7">The sequence shown here is derived from an EMBL/GenBank/DDBJ whole genome shotgun (WGS) entry which is preliminary data.</text>
</comment>
<feature type="transmembrane region" description="Helical" evidence="6">
    <location>
        <begin position="251"/>
        <end position="273"/>
    </location>
</feature>
<feature type="transmembrane region" description="Helical" evidence="6">
    <location>
        <begin position="445"/>
        <end position="467"/>
    </location>
</feature>
<feature type="transmembrane region" description="Helical" evidence="6">
    <location>
        <begin position="488"/>
        <end position="508"/>
    </location>
</feature>
<feature type="transmembrane region" description="Helical" evidence="6">
    <location>
        <begin position="209"/>
        <end position="231"/>
    </location>
</feature>
<sequence>MNCPAKNDDSLLKHPTWNQNPSYLAAELTTRQDLNGVANSREHRNADDLAGGWFGDQNEILESDSPPGLGGKGGGAEERLYWLSSIKAAVGSYGHPRLLVAARSPSLQRFWDWIVWLASVLFCSYLISAFQNSRTPVATLGPVVEEIVAPARVSPLHLRSTCPTGGVDSSKYNTPLHVGALFIILFVSTAACGFPLLATKFPGLKVPPLFFFIVRHFGTGVLIATAFVHLLPTAFILLGNPCLSDFWINDYPAIPGAIALAGVFFVIVIEMVFHPSRHITPHKPASSGQSGGPEGVLNPLSNTIDQQSSESVQDTRLSGQVEGRPTEMDVEKESDHLSFVLTTEQKLQRDVLQCILLEVGILFHSVFIGMALSVSVGSEFIVLLIAIAFHQTFEGLALGSRIAGISWPGSTLKPWFMALAYGCTTPIGQAIGIGLSSLYSPDSEVGLILVGTMNAISAGLLVFASLVELLSEDFLSYESWRMLRGMRRVWGCLLVFFGAFSMSLVGAWA</sequence>
<dbReference type="InterPro" id="IPR003689">
    <property type="entry name" value="ZIP"/>
</dbReference>
<feature type="transmembrane region" description="Helical" evidence="6">
    <location>
        <begin position="380"/>
        <end position="403"/>
    </location>
</feature>
<gene>
    <name evidence="7" type="ORF">TWF506_004404</name>
</gene>
<protein>
    <submittedName>
        <fullName evidence="7">Uncharacterized protein</fullName>
    </submittedName>
</protein>
<reference evidence="7 8" key="1">
    <citation type="submission" date="2019-10" db="EMBL/GenBank/DDBJ databases">
        <authorList>
            <person name="Palmer J.M."/>
        </authorList>
    </citation>
    <scope>NUCLEOTIDE SEQUENCE [LARGE SCALE GENOMIC DNA]</scope>
    <source>
        <strain evidence="7 8">TWF506</strain>
    </source>
</reference>
<evidence type="ECO:0000313" key="8">
    <source>
        <dbReference type="Proteomes" id="UP001307849"/>
    </source>
</evidence>